<dbReference type="Proteomes" id="UP000499080">
    <property type="component" value="Unassembled WGS sequence"/>
</dbReference>
<protein>
    <submittedName>
        <fullName evidence="2">Uncharacterized protein</fullName>
    </submittedName>
</protein>
<accession>A0A4Y2EYU5</accession>
<dbReference type="PANTHER" id="PTHR45823">
    <property type="entry name" value="T-SNARE COILED-COIL HOMOLOGY DOMAIN-CONTAINING PROTEIN"/>
    <property type="match status" value="1"/>
</dbReference>
<reference evidence="2 3" key="1">
    <citation type="journal article" date="2019" name="Sci. Rep.">
        <title>Orb-weaving spider Araneus ventricosus genome elucidates the spidroin gene catalogue.</title>
        <authorList>
            <person name="Kono N."/>
            <person name="Nakamura H."/>
            <person name="Ohtoshi R."/>
            <person name="Moran D.A.P."/>
            <person name="Shinohara A."/>
            <person name="Yoshida Y."/>
            <person name="Fujiwara M."/>
            <person name="Mori M."/>
            <person name="Tomita M."/>
            <person name="Arakawa K."/>
        </authorList>
    </citation>
    <scope>NUCLEOTIDE SEQUENCE [LARGE SCALE GENOMIC DNA]</scope>
</reference>
<name>A0A4Y2EYU5_ARAVE</name>
<gene>
    <name evidence="2" type="ORF">AVEN_263511_1</name>
</gene>
<evidence type="ECO:0000256" key="1">
    <source>
        <dbReference type="SAM" id="Coils"/>
    </source>
</evidence>
<proteinExistence type="predicted"/>
<organism evidence="2 3">
    <name type="scientific">Araneus ventricosus</name>
    <name type="common">Orbweaver spider</name>
    <name type="synonym">Epeira ventricosa</name>
    <dbReference type="NCBI Taxonomy" id="182803"/>
    <lineage>
        <taxon>Eukaryota</taxon>
        <taxon>Metazoa</taxon>
        <taxon>Ecdysozoa</taxon>
        <taxon>Arthropoda</taxon>
        <taxon>Chelicerata</taxon>
        <taxon>Arachnida</taxon>
        <taxon>Araneae</taxon>
        <taxon>Araneomorphae</taxon>
        <taxon>Entelegynae</taxon>
        <taxon>Araneoidea</taxon>
        <taxon>Araneidae</taxon>
        <taxon>Araneus</taxon>
    </lineage>
</organism>
<sequence length="155" mass="17955">MQNRIQSNVDSQVGEINDQVNIFIEKIEDVQSGEREIKEVKGEVRRKIEEVEDKVQEKIEEVDEKVQGKIGEIENRIEGIPINFLANPDLMYYRPTVKSLIFDRQTPWTVFKIQFDVVNSTNGWSNRLKASQFVTSLLGSAAEFFKEFQLISSRT</sequence>
<evidence type="ECO:0000313" key="3">
    <source>
        <dbReference type="Proteomes" id="UP000499080"/>
    </source>
</evidence>
<keyword evidence="3" id="KW-1185">Reference proteome</keyword>
<dbReference type="EMBL" id="BGPR01000722">
    <property type="protein sequence ID" value="GBM33024.1"/>
    <property type="molecule type" value="Genomic_DNA"/>
</dbReference>
<dbReference type="AlphaFoldDB" id="A0A4Y2EYU5"/>
<comment type="caution">
    <text evidence="2">The sequence shown here is derived from an EMBL/GenBank/DDBJ whole genome shotgun (WGS) entry which is preliminary data.</text>
</comment>
<feature type="coiled-coil region" evidence="1">
    <location>
        <begin position="30"/>
        <end position="68"/>
    </location>
</feature>
<evidence type="ECO:0000313" key="2">
    <source>
        <dbReference type="EMBL" id="GBM33024.1"/>
    </source>
</evidence>
<keyword evidence="1" id="KW-0175">Coiled coil</keyword>
<dbReference type="PANTHER" id="PTHR45823:SF1">
    <property type="entry name" value="T-SNARE COILED-COIL HOMOLOGY DOMAIN-CONTAINING PROTEIN"/>
    <property type="match status" value="1"/>
</dbReference>
<dbReference type="Gene3D" id="1.20.120.20">
    <property type="entry name" value="Apolipoprotein"/>
    <property type="match status" value="1"/>
</dbReference>